<dbReference type="InterPro" id="IPR052022">
    <property type="entry name" value="26kDa_periplasmic_antigen"/>
</dbReference>
<dbReference type="PANTHER" id="PTHR34387">
    <property type="entry name" value="SLR1258 PROTEIN"/>
    <property type="match status" value="1"/>
</dbReference>
<dbReference type="RefSeq" id="WP_008844635.1">
    <property type="nucleotide sequence ID" value="NZ_BAEN01000041.1"/>
</dbReference>
<dbReference type="PANTHER" id="PTHR34387:SF1">
    <property type="entry name" value="PERIPLASMIC IMMUNOGENIC PROTEIN"/>
    <property type="match status" value="1"/>
</dbReference>
<dbReference type="eggNOG" id="COG2968">
    <property type="taxonomic scope" value="Bacteria"/>
</dbReference>
<dbReference type="Gene3D" id="3.30.70.2970">
    <property type="entry name" value="Protein of unknown function (DUF541), domain 2"/>
    <property type="match status" value="1"/>
</dbReference>
<dbReference type="STRING" id="1127673.GLIP_2191"/>
<dbReference type="EMBL" id="BAEN01000041">
    <property type="protein sequence ID" value="GAC14819.1"/>
    <property type="molecule type" value="Genomic_DNA"/>
</dbReference>
<evidence type="ECO:0000313" key="1">
    <source>
        <dbReference type="EMBL" id="GAC14819.1"/>
    </source>
</evidence>
<accession>K6X2H5</accession>
<dbReference type="OrthoDB" id="5700464at2"/>
<dbReference type="GO" id="GO:0006974">
    <property type="term" value="P:DNA damage response"/>
    <property type="evidence" value="ECO:0007669"/>
    <property type="project" value="TreeGrafter"/>
</dbReference>
<reference evidence="1 2" key="1">
    <citation type="journal article" date="2017" name="Antonie Van Leeuwenhoek">
        <title>Rhizobium rhizosphaerae sp. nov., a novel species isolated from rice rhizosphere.</title>
        <authorList>
            <person name="Zhao J.J."/>
            <person name="Zhang J."/>
            <person name="Zhang R.J."/>
            <person name="Zhang C.W."/>
            <person name="Yin H.Q."/>
            <person name="Zhang X.X."/>
        </authorList>
    </citation>
    <scope>NUCLEOTIDE SEQUENCE [LARGE SCALE GENOMIC DNA]</scope>
    <source>
        <strain evidence="1 2">E3</strain>
    </source>
</reference>
<organism evidence="1 2">
    <name type="scientific">Aliiglaciecola lipolytica E3</name>
    <dbReference type="NCBI Taxonomy" id="1127673"/>
    <lineage>
        <taxon>Bacteria</taxon>
        <taxon>Pseudomonadati</taxon>
        <taxon>Pseudomonadota</taxon>
        <taxon>Gammaproteobacteria</taxon>
        <taxon>Alteromonadales</taxon>
        <taxon>Alteromonadaceae</taxon>
        <taxon>Aliiglaciecola</taxon>
    </lineage>
</organism>
<keyword evidence="2" id="KW-1185">Reference proteome</keyword>
<dbReference type="Pfam" id="PF04402">
    <property type="entry name" value="SIMPL"/>
    <property type="match status" value="1"/>
</dbReference>
<protein>
    <recommendedName>
        <fullName evidence="3">26 kDa periplasmic immunogenic protein</fullName>
    </recommendedName>
</protein>
<proteinExistence type="predicted"/>
<dbReference type="Proteomes" id="UP000006334">
    <property type="component" value="Unassembled WGS sequence"/>
</dbReference>
<evidence type="ECO:0008006" key="3">
    <source>
        <dbReference type="Google" id="ProtNLM"/>
    </source>
</evidence>
<dbReference type="Gene3D" id="3.30.110.170">
    <property type="entry name" value="Protein of unknown function (DUF541), domain 1"/>
    <property type="match status" value="1"/>
</dbReference>
<dbReference type="AlphaFoldDB" id="K6X2H5"/>
<dbReference type="InterPro" id="IPR007497">
    <property type="entry name" value="SIMPL/DUF541"/>
</dbReference>
<comment type="caution">
    <text evidence="1">The sequence shown here is derived from an EMBL/GenBank/DDBJ whole genome shotgun (WGS) entry which is preliminary data.</text>
</comment>
<gene>
    <name evidence="1" type="ORF">GLIP_2191</name>
</gene>
<evidence type="ECO:0000313" key="2">
    <source>
        <dbReference type="Proteomes" id="UP000006334"/>
    </source>
</evidence>
<name>K6X2H5_9ALTE</name>
<sequence length="227" mass="25752">MRIFWICILCLNSFNLIAHESRSNIITVQGQGSIFQAPDILKFTIAVEEKGENSTVLNDQVNAKTQKILTVLSKHNIEQKDIQAMSLSLYPWYERERQSNIQKGYVFNRNINVTLRDFENYPAILSDLFALKVSRIDGFRYEVEDQQQAYLNALKAAISDGHERAKHLAKNLQIELGDVINVEETSNYQPAPQPSARSLSVFNDAAQYLPGLNEINASVTLSFSIKK</sequence>